<proteinExistence type="predicted"/>
<name>A0A382Y963_9ZZZZ</name>
<gene>
    <name evidence="2" type="ORF">METZ01_LOCUS432736</name>
</gene>
<evidence type="ECO:0000313" key="2">
    <source>
        <dbReference type="EMBL" id="SVD79882.1"/>
    </source>
</evidence>
<keyword evidence="1" id="KW-1133">Transmembrane helix</keyword>
<dbReference type="EMBL" id="UINC01173984">
    <property type="protein sequence ID" value="SVD79882.1"/>
    <property type="molecule type" value="Genomic_DNA"/>
</dbReference>
<evidence type="ECO:0000256" key="1">
    <source>
        <dbReference type="SAM" id="Phobius"/>
    </source>
</evidence>
<feature type="transmembrane region" description="Helical" evidence="1">
    <location>
        <begin position="49"/>
        <end position="66"/>
    </location>
</feature>
<organism evidence="2">
    <name type="scientific">marine metagenome</name>
    <dbReference type="NCBI Taxonomy" id="408172"/>
    <lineage>
        <taxon>unclassified sequences</taxon>
        <taxon>metagenomes</taxon>
        <taxon>ecological metagenomes</taxon>
    </lineage>
</organism>
<protein>
    <submittedName>
        <fullName evidence="2">Uncharacterized protein</fullName>
    </submittedName>
</protein>
<sequence length="67" mass="7607">MGMLKRLLGDPPTCPDCGFSNPIKIWKADCPKCGTNIVAWKLGEYFMEGLWWLIGIFLLGFLSRFLP</sequence>
<keyword evidence="1" id="KW-0812">Transmembrane</keyword>
<accession>A0A382Y963</accession>
<reference evidence="2" key="1">
    <citation type="submission" date="2018-05" db="EMBL/GenBank/DDBJ databases">
        <authorList>
            <person name="Lanie J.A."/>
            <person name="Ng W.-L."/>
            <person name="Kazmierczak K.M."/>
            <person name="Andrzejewski T.M."/>
            <person name="Davidsen T.M."/>
            <person name="Wayne K.J."/>
            <person name="Tettelin H."/>
            <person name="Glass J.I."/>
            <person name="Rusch D."/>
            <person name="Podicherti R."/>
            <person name="Tsui H.-C.T."/>
            <person name="Winkler M.E."/>
        </authorList>
    </citation>
    <scope>NUCLEOTIDE SEQUENCE</scope>
</reference>
<keyword evidence="1" id="KW-0472">Membrane</keyword>
<dbReference type="AlphaFoldDB" id="A0A382Y963"/>